<dbReference type="Proteomes" id="UP000640426">
    <property type="component" value="Unassembled WGS sequence"/>
</dbReference>
<comment type="caution">
    <text evidence="6">The sequence shown here is derived from an EMBL/GenBank/DDBJ whole genome shotgun (WGS) entry which is preliminary data.</text>
</comment>
<name>A0ABS0XMT8_9SPHN</name>
<dbReference type="PANTHER" id="PTHR32089:SF112">
    <property type="entry name" value="LYSOZYME-LIKE PROTEIN-RELATED"/>
    <property type="match status" value="1"/>
</dbReference>
<protein>
    <recommendedName>
        <fullName evidence="5">Methyl-accepting transducer domain-containing protein</fullName>
    </recommendedName>
</protein>
<dbReference type="EMBL" id="JAELXS010000003">
    <property type="protein sequence ID" value="MBJ6121349.1"/>
    <property type="molecule type" value="Genomic_DNA"/>
</dbReference>
<proteinExistence type="predicted"/>
<keyword evidence="4" id="KW-0472">Membrane</keyword>
<evidence type="ECO:0000313" key="6">
    <source>
        <dbReference type="EMBL" id="MBJ6121349.1"/>
    </source>
</evidence>
<evidence type="ECO:0000256" key="4">
    <source>
        <dbReference type="SAM" id="Phobius"/>
    </source>
</evidence>
<feature type="transmembrane region" description="Helical" evidence="4">
    <location>
        <begin position="86"/>
        <end position="106"/>
    </location>
</feature>
<dbReference type="Pfam" id="PF00015">
    <property type="entry name" value="MCPsignal"/>
    <property type="match status" value="1"/>
</dbReference>
<keyword evidence="7" id="KW-1185">Reference proteome</keyword>
<reference evidence="7" key="1">
    <citation type="submission" date="2020-12" db="EMBL/GenBank/DDBJ databases">
        <title>Hymenobacter sp.</title>
        <authorList>
            <person name="Kim M.K."/>
        </authorList>
    </citation>
    <scope>NUCLEOTIDE SEQUENCE [LARGE SCALE GENOMIC DNA]</scope>
    <source>
        <strain evidence="7">BT553</strain>
    </source>
</reference>
<evidence type="ECO:0000259" key="5">
    <source>
        <dbReference type="PROSITE" id="PS50111"/>
    </source>
</evidence>
<dbReference type="InterPro" id="IPR004089">
    <property type="entry name" value="MCPsignal_dom"/>
</dbReference>
<accession>A0ABS0XMT8</accession>
<evidence type="ECO:0000256" key="3">
    <source>
        <dbReference type="SAM" id="MobiDB-lite"/>
    </source>
</evidence>
<sequence>MPIVSERFDRVGPDEQWRAIVNIDRLDERVLRNWATAFTLPPIRWQRAGAIAGGLDSLIIADAHGGRIGTLVWPQVLPGRMSFGRILPITLACAGCFLLIAGILIARVVRTGATLEAASASALGAAEAQQAARRTAEDALAEAQQARRDTEKLAQARADEETRHRIQMRTAAHQVAATLERSIAALATRLLDAATDLDTSADRTLSTVRGQQSEAETARDRAQATATAVHAIVDTMGDLADTIQRIGTEAQRAADLTLGAAAQSAAARTANETLAMSVDAIDHAAQRIADLSRQTNLLALNATIEAARAGDAGRGFAVVAQEVKSLAAETKRTTGDIATRIDGIEAATGSAVVLVDDLHRAIGTLADSARETSAMVARQQRASGDIRDVIGSIDDSTASLNDAIAAIARSFQGSTETANLTREIGAEVRHRAETLQAECGRIIATLRAA</sequence>
<dbReference type="SUPFAM" id="SSF58104">
    <property type="entry name" value="Methyl-accepting chemotaxis protein (MCP) signaling domain"/>
    <property type="match status" value="1"/>
</dbReference>
<evidence type="ECO:0000256" key="1">
    <source>
        <dbReference type="ARBA" id="ARBA00023224"/>
    </source>
</evidence>
<dbReference type="Gene3D" id="1.10.287.950">
    <property type="entry name" value="Methyl-accepting chemotaxis protein"/>
    <property type="match status" value="1"/>
</dbReference>
<feature type="region of interest" description="Disordered" evidence="3">
    <location>
        <begin position="145"/>
        <end position="164"/>
    </location>
</feature>
<organism evidence="6 7">
    <name type="scientific">Sphingomonas mollis</name>
    <dbReference type="NCBI Taxonomy" id="2795726"/>
    <lineage>
        <taxon>Bacteria</taxon>
        <taxon>Pseudomonadati</taxon>
        <taxon>Pseudomonadota</taxon>
        <taxon>Alphaproteobacteria</taxon>
        <taxon>Sphingomonadales</taxon>
        <taxon>Sphingomonadaceae</taxon>
        <taxon>Sphingomonas</taxon>
    </lineage>
</organism>
<gene>
    <name evidence="6" type="ORF">JAO74_06035</name>
</gene>
<evidence type="ECO:0000256" key="2">
    <source>
        <dbReference type="PROSITE-ProRule" id="PRU00284"/>
    </source>
</evidence>
<evidence type="ECO:0000313" key="7">
    <source>
        <dbReference type="Proteomes" id="UP000640426"/>
    </source>
</evidence>
<keyword evidence="4" id="KW-1133">Transmembrane helix</keyword>
<dbReference type="PROSITE" id="PS50111">
    <property type="entry name" value="CHEMOTAXIS_TRANSDUC_2"/>
    <property type="match status" value="1"/>
</dbReference>
<feature type="domain" description="Methyl-accepting transducer" evidence="5">
    <location>
        <begin position="193"/>
        <end position="415"/>
    </location>
</feature>
<dbReference type="PANTHER" id="PTHR32089">
    <property type="entry name" value="METHYL-ACCEPTING CHEMOTAXIS PROTEIN MCPB"/>
    <property type="match status" value="1"/>
</dbReference>
<keyword evidence="4" id="KW-0812">Transmembrane</keyword>
<keyword evidence="1 2" id="KW-0807">Transducer</keyword>
<dbReference type="SMART" id="SM00283">
    <property type="entry name" value="MA"/>
    <property type="match status" value="1"/>
</dbReference>